<evidence type="ECO:0000259" key="11">
    <source>
        <dbReference type="Pfam" id="PF08234"/>
    </source>
</evidence>
<dbReference type="GO" id="GO:0007059">
    <property type="term" value="P:chromosome segregation"/>
    <property type="evidence" value="ECO:0007669"/>
    <property type="project" value="InterPro"/>
</dbReference>
<dbReference type="GO" id="GO:0051301">
    <property type="term" value="P:cell division"/>
    <property type="evidence" value="ECO:0007669"/>
    <property type="project" value="UniProtKB-UniRule"/>
</dbReference>
<keyword evidence="5 9" id="KW-0498">Mitosis</keyword>
<evidence type="ECO:0000313" key="13">
    <source>
        <dbReference type="Proteomes" id="UP000186817"/>
    </source>
</evidence>
<evidence type="ECO:0000256" key="3">
    <source>
        <dbReference type="ARBA" id="ARBA00022454"/>
    </source>
</evidence>
<accession>A0A1Q9CXL1</accession>
<dbReference type="PANTHER" id="PTHR14281">
    <property type="entry name" value="KINETOCHORE PROTEIN SPC25-RELATED"/>
    <property type="match status" value="1"/>
</dbReference>
<organism evidence="12 13">
    <name type="scientific">Symbiodinium microadriaticum</name>
    <name type="common">Dinoflagellate</name>
    <name type="synonym">Zooxanthella microadriatica</name>
    <dbReference type="NCBI Taxonomy" id="2951"/>
    <lineage>
        <taxon>Eukaryota</taxon>
        <taxon>Sar</taxon>
        <taxon>Alveolata</taxon>
        <taxon>Dinophyceae</taxon>
        <taxon>Suessiales</taxon>
        <taxon>Symbiodiniaceae</taxon>
        <taxon>Symbiodinium</taxon>
    </lineage>
</organism>
<dbReference type="GO" id="GO:0031262">
    <property type="term" value="C:Ndc80 complex"/>
    <property type="evidence" value="ECO:0007669"/>
    <property type="project" value="InterPro"/>
</dbReference>
<dbReference type="AlphaFoldDB" id="A0A1Q9CXL1"/>
<keyword evidence="6 10" id="KW-0175">Coiled coil</keyword>
<sequence>MTATVACSPSPARPARPFDFDYRSPAKVEDSPLPCGPGCSDKLEEVCAMSQLKVASWRKERSSAISVVAQKGLQDILREEDVLYDLQDARAATRGKQRAWSVFCSGRRYPLIGVAVAMAQFFAAAGNLVAQRPMLTEPEKESAGIPGFYEYELSLGLGKSTVLLYHVLHNDDALGHAIQAAWIGSKVPSPATSIVLILGPRVDLLKDCIFTASVLQLAARAEDEGTRQRGFWIGVCSLVTLFTPGPFLFCDRASRMEVAKEFLAGAGAEFIKIAIMAASHGLEVRSEEGQGPTPLMCPATALLGDTEILATLLTSEASPAGAKKDVQGRDGETALDVAEGEFLPADLVAVEELTEAELSALIETVKVAGSFVIRVFTDSASAKAIPSMVIAGTAELLQSAHEEYRKELRDEQKKLTQKKEAAHVQENDISDFLARYSRCLGLDIVRVTTQTVRLVFTLIDQDDPNREFSVVLGLGKEGYAASECSPQAENRVVES</sequence>
<dbReference type="EMBL" id="LSRX01000849">
    <property type="protein sequence ID" value="OLP87672.1"/>
    <property type="molecule type" value="Genomic_DNA"/>
</dbReference>
<dbReference type="OrthoDB" id="433838at2759"/>
<feature type="coiled-coil region" evidence="10">
    <location>
        <begin position="394"/>
        <end position="425"/>
    </location>
</feature>
<dbReference type="PANTHER" id="PTHR14281:SF0">
    <property type="entry name" value="KINETOCHORE PROTEIN SPC25"/>
    <property type="match status" value="1"/>
</dbReference>
<dbReference type="GO" id="GO:0005634">
    <property type="term" value="C:nucleus"/>
    <property type="evidence" value="ECO:0007669"/>
    <property type="project" value="UniProtKB-SubCell"/>
</dbReference>
<proteinExistence type="inferred from homology"/>
<evidence type="ECO:0000256" key="9">
    <source>
        <dbReference type="RuleBase" id="RU367150"/>
    </source>
</evidence>
<comment type="subcellular location">
    <subcellularLocation>
        <location evidence="1">Chromosome</location>
        <location evidence="1">Centromere</location>
    </subcellularLocation>
    <subcellularLocation>
        <location evidence="9">Nucleus</location>
    </subcellularLocation>
    <subcellularLocation>
        <location evidence="9">Chromosome</location>
        <location evidence="9">Centromere</location>
        <location evidence="9">Kinetochore</location>
    </subcellularLocation>
</comment>
<keyword evidence="8 9" id="KW-0137">Centromere</keyword>
<evidence type="ECO:0000313" key="12">
    <source>
        <dbReference type="EMBL" id="OLP87672.1"/>
    </source>
</evidence>
<evidence type="ECO:0000256" key="7">
    <source>
        <dbReference type="ARBA" id="ARBA00023306"/>
    </source>
</evidence>
<dbReference type="InterPro" id="IPR013255">
    <property type="entry name" value="Spc25_C"/>
</dbReference>
<gene>
    <name evidence="12" type="ORF">AK812_SmicGene31086</name>
</gene>
<keyword evidence="7 9" id="KW-0131">Cell cycle</keyword>
<reference evidence="12 13" key="1">
    <citation type="submission" date="2016-02" db="EMBL/GenBank/DDBJ databases">
        <title>Genome analysis of coral dinoflagellate symbionts highlights evolutionary adaptations to a symbiotic lifestyle.</title>
        <authorList>
            <person name="Aranda M."/>
            <person name="Li Y."/>
            <person name="Liew Y.J."/>
            <person name="Baumgarten S."/>
            <person name="Simakov O."/>
            <person name="Wilson M."/>
            <person name="Piel J."/>
            <person name="Ashoor H."/>
            <person name="Bougouffa S."/>
            <person name="Bajic V.B."/>
            <person name="Ryu T."/>
            <person name="Ravasi T."/>
            <person name="Bayer T."/>
            <person name="Micklem G."/>
            <person name="Kim H."/>
            <person name="Bhak J."/>
            <person name="Lajeunesse T.C."/>
            <person name="Voolstra C.R."/>
        </authorList>
    </citation>
    <scope>NUCLEOTIDE SEQUENCE [LARGE SCALE GENOMIC DNA]</scope>
    <source>
        <strain evidence="12 13">CCMP2467</strain>
    </source>
</reference>
<keyword evidence="9" id="KW-0995">Kinetochore</keyword>
<keyword evidence="13" id="KW-1185">Reference proteome</keyword>
<protein>
    <recommendedName>
        <fullName evidence="9">Kinetochore protein SPC25</fullName>
    </recommendedName>
</protein>
<dbReference type="InterPro" id="IPR045143">
    <property type="entry name" value="Spc25"/>
</dbReference>
<evidence type="ECO:0000256" key="5">
    <source>
        <dbReference type="ARBA" id="ARBA00022776"/>
    </source>
</evidence>
<dbReference type="Proteomes" id="UP000186817">
    <property type="component" value="Unassembled WGS sequence"/>
</dbReference>
<dbReference type="Gene3D" id="3.30.457.50">
    <property type="entry name" value="Chromosome segregation protein Spc25"/>
    <property type="match status" value="1"/>
</dbReference>
<dbReference type="CDD" id="cd23784">
    <property type="entry name" value="RWD_Spc25"/>
    <property type="match status" value="1"/>
</dbReference>
<comment type="function">
    <text evidence="9">Acts as a component of the essential kinetochore-associated NDC80 complex, which is required for chromosome segregation and spindle checkpoint activity.</text>
</comment>
<feature type="domain" description="Chromosome segregation protein Spc25 C-terminal" evidence="11">
    <location>
        <begin position="449"/>
        <end position="490"/>
    </location>
</feature>
<evidence type="ECO:0000256" key="1">
    <source>
        <dbReference type="ARBA" id="ARBA00004584"/>
    </source>
</evidence>
<comment type="subunit">
    <text evidence="9">Component of the NDC80 complex.</text>
</comment>
<evidence type="ECO:0000256" key="10">
    <source>
        <dbReference type="SAM" id="Coils"/>
    </source>
</evidence>
<evidence type="ECO:0000256" key="2">
    <source>
        <dbReference type="ARBA" id="ARBA00006379"/>
    </source>
</evidence>
<evidence type="ECO:0000256" key="4">
    <source>
        <dbReference type="ARBA" id="ARBA00022618"/>
    </source>
</evidence>
<keyword evidence="3 9" id="KW-0158">Chromosome</keyword>
<comment type="caution">
    <text evidence="12">The sequence shown here is derived from an EMBL/GenBank/DDBJ whole genome shotgun (WGS) entry which is preliminary data.</text>
</comment>
<evidence type="ECO:0000256" key="8">
    <source>
        <dbReference type="ARBA" id="ARBA00023328"/>
    </source>
</evidence>
<keyword evidence="4 9" id="KW-0132">Cell division</keyword>
<dbReference type="Pfam" id="PF08234">
    <property type="entry name" value="Spindle_Spc25"/>
    <property type="match status" value="1"/>
</dbReference>
<evidence type="ECO:0000256" key="6">
    <source>
        <dbReference type="ARBA" id="ARBA00023054"/>
    </source>
</evidence>
<name>A0A1Q9CXL1_SYMMI</name>
<comment type="similarity">
    <text evidence="2 9">Belongs to the SPC25 family.</text>
</comment>
<keyword evidence="9" id="KW-0539">Nucleus</keyword>